<gene>
    <name evidence="1" type="ORF">SAMN05216552_103713</name>
</gene>
<dbReference type="RefSeq" id="WP_093559290.1">
    <property type="nucleotide sequence ID" value="NZ_FPBO01000037.1"/>
</dbReference>
<protein>
    <submittedName>
        <fullName evidence="1">Uncharacterized protein</fullName>
    </submittedName>
</protein>
<dbReference type="STRING" id="1035707.SAMN05216552_103713"/>
<keyword evidence="2" id="KW-1185">Reference proteome</keyword>
<evidence type="ECO:0000313" key="2">
    <source>
        <dbReference type="Proteomes" id="UP000199391"/>
    </source>
</evidence>
<proteinExistence type="predicted"/>
<name>A0A1I7LT88_9BURK</name>
<dbReference type="Proteomes" id="UP000199391">
    <property type="component" value="Unassembled WGS sequence"/>
</dbReference>
<reference evidence="2" key="1">
    <citation type="submission" date="2016-10" db="EMBL/GenBank/DDBJ databases">
        <authorList>
            <person name="Varghese N."/>
            <person name="Submissions S."/>
        </authorList>
    </citation>
    <scope>NUCLEOTIDE SEQUENCE [LARGE SCALE GENOMIC DNA]</scope>
    <source>
        <strain evidence="2">CGMCC 1.11014</strain>
    </source>
</reference>
<dbReference type="AlphaFoldDB" id="A0A1I7LT88"/>
<evidence type="ECO:0000313" key="1">
    <source>
        <dbReference type="EMBL" id="SFV12848.1"/>
    </source>
</evidence>
<organism evidence="1 2">
    <name type="scientific">Pseudoduganella namucuonensis</name>
    <dbReference type="NCBI Taxonomy" id="1035707"/>
    <lineage>
        <taxon>Bacteria</taxon>
        <taxon>Pseudomonadati</taxon>
        <taxon>Pseudomonadota</taxon>
        <taxon>Betaproteobacteria</taxon>
        <taxon>Burkholderiales</taxon>
        <taxon>Oxalobacteraceae</taxon>
        <taxon>Telluria group</taxon>
        <taxon>Pseudoduganella</taxon>
    </lineage>
</organism>
<dbReference type="EMBL" id="FPBO01000037">
    <property type="protein sequence ID" value="SFV12848.1"/>
    <property type="molecule type" value="Genomic_DNA"/>
</dbReference>
<sequence>MSPAAIAQARYALFEKLIKAKESLSLARQIFPADSANVVFWNHECSRVAAALEEFGGRP</sequence>
<accession>A0A1I7LT88</accession>